<dbReference type="Proteomes" id="UP000244962">
    <property type="component" value="Unassembled WGS sequence"/>
</dbReference>
<dbReference type="SMART" id="SM00422">
    <property type="entry name" value="HTH_MERR"/>
    <property type="match status" value="1"/>
</dbReference>
<evidence type="ECO:0000259" key="3">
    <source>
        <dbReference type="PROSITE" id="PS50937"/>
    </source>
</evidence>
<feature type="compositionally biased region" description="Basic residues" evidence="2">
    <location>
        <begin position="254"/>
        <end position="274"/>
    </location>
</feature>
<comment type="caution">
    <text evidence="4">The sequence shown here is derived from an EMBL/GenBank/DDBJ whole genome shotgun (WGS) entry which is preliminary data.</text>
</comment>
<organism evidence="4 5">
    <name type="scientific">Mycetocola zhujimingii</name>
    <dbReference type="NCBI Taxonomy" id="2079792"/>
    <lineage>
        <taxon>Bacteria</taxon>
        <taxon>Bacillati</taxon>
        <taxon>Actinomycetota</taxon>
        <taxon>Actinomycetes</taxon>
        <taxon>Micrococcales</taxon>
        <taxon>Microbacteriaceae</taxon>
        <taxon>Mycetocola</taxon>
    </lineage>
</organism>
<gene>
    <name evidence="4" type="ORF">DF223_01620</name>
</gene>
<dbReference type="Pfam" id="PF00376">
    <property type="entry name" value="MerR"/>
    <property type="match status" value="1"/>
</dbReference>
<dbReference type="RefSeq" id="WP_108961961.1">
    <property type="nucleotide sequence ID" value="NZ_QEFB01000001.1"/>
</dbReference>
<evidence type="ECO:0000313" key="4">
    <source>
        <dbReference type="EMBL" id="PWC08081.1"/>
    </source>
</evidence>
<protein>
    <submittedName>
        <fullName evidence="4">MerR family transcriptional regulator</fullName>
    </submittedName>
</protein>
<dbReference type="EMBL" id="QEFB01000001">
    <property type="protein sequence ID" value="PWC08081.1"/>
    <property type="molecule type" value="Genomic_DNA"/>
</dbReference>
<dbReference type="Gene3D" id="1.10.1660.10">
    <property type="match status" value="1"/>
</dbReference>
<sequence>MAWSTRELAELAGTTVNTIRHYHRIGLLDEPERTYNGYKQYGVRELVCLLRILRLAGLGVPLAKIAHVGAGGQAAKSALKDVDAELVVRIKRLQQARADIAAVLRDDAPPDAPFGFVSVASRLSESDRSIVHIWNRLYDEDAMTDLRRMVELDSDAGEVGNEIDRLPAAADEATRARLAGGLAPVLARNLAEYPWLANPTEHLAKGERVARLTFVEALTELYNPAQLDVLARAGALAQQLQANAPTRDEIAAPGRRHAEHSLSPRRRRPQALRA</sequence>
<evidence type="ECO:0000256" key="1">
    <source>
        <dbReference type="ARBA" id="ARBA00023125"/>
    </source>
</evidence>
<keyword evidence="5" id="KW-1185">Reference proteome</keyword>
<evidence type="ECO:0000313" key="5">
    <source>
        <dbReference type="Proteomes" id="UP000244962"/>
    </source>
</evidence>
<accession>A0A2U1TGR0</accession>
<evidence type="ECO:0000256" key="2">
    <source>
        <dbReference type="SAM" id="MobiDB-lite"/>
    </source>
</evidence>
<dbReference type="PANTHER" id="PTHR30204">
    <property type="entry name" value="REDOX-CYCLING DRUG-SENSING TRANSCRIPTIONAL ACTIVATOR SOXR"/>
    <property type="match status" value="1"/>
</dbReference>
<dbReference type="GO" id="GO:0003700">
    <property type="term" value="F:DNA-binding transcription factor activity"/>
    <property type="evidence" value="ECO:0007669"/>
    <property type="project" value="InterPro"/>
</dbReference>
<reference evidence="5" key="1">
    <citation type="submission" date="2018-04" db="EMBL/GenBank/DDBJ databases">
        <authorList>
            <person name="Liu S."/>
            <person name="Wang Z."/>
            <person name="Li J."/>
        </authorList>
    </citation>
    <scope>NUCLEOTIDE SEQUENCE [LARGE SCALE GENOMIC DNA]</scope>
    <source>
        <strain evidence="5">622</strain>
    </source>
</reference>
<dbReference type="AlphaFoldDB" id="A0A2U1TGR0"/>
<feature type="domain" description="HTH merR-type" evidence="3">
    <location>
        <begin position="2"/>
        <end position="71"/>
    </location>
</feature>
<dbReference type="GO" id="GO:0003677">
    <property type="term" value="F:DNA binding"/>
    <property type="evidence" value="ECO:0007669"/>
    <property type="project" value="UniProtKB-KW"/>
</dbReference>
<dbReference type="InterPro" id="IPR009061">
    <property type="entry name" value="DNA-bd_dom_put_sf"/>
</dbReference>
<dbReference type="InterPro" id="IPR047057">
    <property type="entry name" value="MerR_fam"/>
</dbReference>
<name>A0A2U1TGR0_9MICO</name>
<dbReference type="PANTHER" id="PTHR30204:SF93">
    <property type="entry name" value="HTH MERR-TYPE DOMAIN-CONTAINING PROTEIN"/>
    <property type="match status" value="1"/>
</dbReference>
<dbReference type="PROSITE" id="PS50937">
    <property type="entry name" value="HTH_MERR_2"/>
    <property type="match status" value="1"/>
</dbReference>
<feature type="region of interest" description="Disordered" evidence="2">
    <location>
        <begin position="244"/>
        <end position="274"/>
    </location>
</feature>
<dbReference type="SUPFAM" id="SSF46955">
    <property type="entry name" value="Putative DNA-binding domain"/>
    <property type="match status" value="1"/>
</dbReference>
<proteinExistence type="predicted"/>
<dbReference type="InterPro" id="IPR000551">
    <property type="entry name" value="MerR-type_HTH_dom"/>
</dbReference>
<dbReference type="CDD" id="cd00592">
    <property type="entry name" value="HTH_MerR-like"/>
    <property type="match status" value="1"/>
</dbReference>
<keyword evidence="1" id="KW-0238">DNA-binding</keyword>